<reference evidence="1 2" key="1">
    <citation type="submission" date="2021-03" db="EMBL/GenBank/DDBJ databases">
        <title>Sequencing the genomes of 1000 actinobacteria strains.</title>
        <authorList>
            <person name="Klenk H.-P."/>
        </authorList>
    </citation>
    <scope>NUCLEOTIDE SEQUENCE [LARGE SCALE GENOMIC DNA]</scope>
    <source>
        <strain evidence="1 2">DSM 15454</strain>
    </source>
</reference>
<dbReference type="RefSeq" id="WP_209912174.1">
    <property type="nucleotide sequence ID" value="NZ_BAAAMI010000027.1"/>
</dbReference>
<name>A0ABS4WJS8_9MICC</name>
<keyword evidence="2" id="KW-1185">Reference proteome</keyword>
<evidence type="ECO:0000313" key="2">
    <source>
        <dbReference type="Proteomes" id="UP000766570"/>
    </source>
</evidence>
<gene>
    <name evidence="1" type="ORF">JOF46_004430</name>
</gene>
<proteinExistence type="predicted"/>
<dbReference type="EMBL" id="JAGIOE010000002">
    <property type="protein sequence ID" value="MBP2376441.1"/>
    <property type="molecule type" value="Genomic_DNA"/>
</dbReference>
<accession>A0ABS4WJS8</accession>
<comment type="caution">
    <text evidence="1">The sequence shown here is derived from an EMBL/GenBank/DDBJ whole genome shotgun (WGS) entry which is preliminary data.</text>
</comment>
<sequence length="580" mass="64270">MVLNQLSEALESWDHSIQQVIVPRPKTKEIDQLARVIIRLRALKKQLNELSPLRPYVSQLRLWRKIAADLNAISDSTLEALTSPDIAHIQETLKTNQQRLDRLTEQLGTATLYQQAAELLERGDNWENGFDNLLAALQLRYPSKGLVELDEIGALAASQVTKAHIAPGQGIQYLSLTVLADVHLDPENFRRTIKGTTQLFGQNAHRLSLLMTNGQAVADLARAKENILDVHLNLEAVLGRPLTDEQALRQLMKLYHTLYEEGGLPIFAWLLLVSGQKTAAYSSLLLKGATTLGDSIVKHEELSKLFSGVNKDLRTAASHGLSYILTEEGIAFRNLKTANGILPLADFADTLFAFIESLLAVMWALDNQLELSGATDHRQDAFVMGLNPTKLAQVALSPLGVEILDTEISENTWILDVGTTPQPLTILACSVALNALPGVENILVRRYLQNAQPREVLVPALAATERITRHGQGSAEDKYLDVLRFLNEIRIDGKSALTMSHLKFVAGRIGLGLDGDRSIGRISDLRWLLSLSASKVDQEFEPIIRKLMRVMRIPAEQLNPKLKTILGLWADLPPVQYDLV</sequence>
<organism evidence="1 2">
    <name type="scientific">Paeniglutamicibacter psychrophenolicus</name>
    <dbReference type="NCBI Taxonomy" id="257454"/>
    <lineage>
        <taxon>Bacteria</taxon>
        <taxon>Bacillati</taxon>
        <taxon>Actinomycetota</taxon>
        <taxon>Actinomycetes</taxon>
        <taxon>Micrococcales</taxon>
        <taxon>Micrococcaceae</taxon>
        <taxon>Paeniglutamicibacter</taxon>
    </lineage>
</organism>
<dbReference type="Proteomes" id="UP000766570">
    <property type="component" value="Unassembled WGS sequence"/>
</dbReference>
<evidence type="ECO:0000313" key="1">
    <source>
        <dbReference type="EMBL" id="MBP2376441.1"/>
    </source>
</evidence>
<protein>
    <submittedName>
        <fullName evidence="1">Uncharacterized protein</fullName>
    </submittedName>
</protein>